<organism evidence="1">
    <name type="scientific">Pyrodinium bahamense</name>
    <dbReference type="NCBI Taxonomy" id="73915"/>
    <lineage>
        <taxon>Eukaryota</taxon>
        <taxon>Sar</taxon>
        <taxon>Alveolata</taxon>
        <taxon>Dinophyceae</taxon>
        <taxon>Gonyaulacales</taxon>
        <taxon>Pyrocystaceae</taxon>
        <taxon>Pyrodinium</taxon>
    </lineage>
</organism>
<gene>
    <name evidence="1" type="ORF">PBAH0796_LOCUS16297</name>
</gene>
<reference evidence="1" key="1">
    <citation type="submission" date="2021-01" db="EMBL/GenBank/DDBJ databases">
        <authorList>
            <person name="Corre E."/>
            <person name="Pelletier E."/>
            <person name="Niang G."/>
            <person name="Scheremetjew M."/>
            <person name="Finn R."/>
            <person name="Kale V."/>
            <person name="Holt S."/>
            <person name="Cochrane G."/>
            <person name="Meng A."/>
            <person name="Brown T."/>
            <person name="Cohen L."/>
        </authorList>
    </citation>
    <scope>NUCLEOTIDE SEQUENCE</scope>
    <source>
        <strain evidence="1">Pbaha01</strain>
    </source>
</reference>
<evidence type="ECO:0000313" key="1">
    <source>
        <dbReference type="EMBL" id="CAD8363295.1"/>
    </source>
</evidence>
<dbReference type="AlphaFoldDB" id="A0A7S0AGE7"/>
<name>A0A7S0AGE7_9DINO</name>
<accession>A0A7S0AGE7</accession>
<sequence>MTVKTFHSFSDQWEVRSTGTESTDVASSLAPSECTAAGTEIGWAASAVSEVDRTSFSANLGNDYWAEWSGYNCHLTEDDAFAPMLGSWRFVGLSFEEELDEELGALPQAPTTRFEELLLQLKRDLDRPMLDTKLGQAPVCAPMQPHEKQILSL</sequence>
<protein>
    <submittedName>
        <fullName evidence="1">Uncharacterized protein</fullName>
    </submittedName>
</protein>
<dbReference type="EMBL" id="HBEG01026914">
    <property type="protein sequence ID" value="CAD8363295.1"/>
    <property type="molecule type" value="Transcribed_RNA"/>
</dbReference>
<proteinExistence type="predicted"/>